<feature type="transmembrane region" description="Helical" evidence="2">
    <location>
        <begin position="63"/>
        <end position="85"/>
    </location>
</feature>
<reference evidence="3" key="1">
    <citation type="submission" date="2020-08" db="EMBL/GenBank/DDBJ databases">
        <title>Plant Genome Project.</title>
        <authorList>
            <person name="Zhang R.-G."/>
        </authorList>
    </citation>
    <scope>NUCLEOTIDE SEQUENCE</scope>
    <source>
        <strain evidence="3">WSP0</strain>
        <tissue evidence="3">Leaf</tissue>
    </source>
</reference>
<feature type="compositionally biased region" description="Pro residues" evidence="1">
    <location>
        <begin position="14"/>
        <end position="30"/>
    </location>
</feature>
<keyword evidence="2" id="KW-0472">Membrane</keyword>
<keyword evidence="4" id="KW-1185">Reference proteome</keyword>
<keyword evidence="2" id="KW-0812">Transmembrane</keyword>
<dbReference type="EMBL" id="JACTNZ010000012">
    <property type="protein sequence ID" value="KAG5522217.1"/>
    <property type="molecule type" value="Genomic_DNA"/>
</dbReference>
<accession>A0AAV6I1E1</accession>
<sequence>MDDNKPDLLAVAPPNSPPTTPAPSSPPSPTTRPLVIRCSREIREDFCPSISAGWISGYSGLKVVFAGVLLVSSSTPFSIVDFCVFRRRRRRLRLASDIGREGDGDVVKQGTDIRVPRTGTSCVDQPTARYILHSESTSYANVSLGRTICDLDSTLALQIATQFPVLLPMLLYHFDLVAKSAYGRTQVFGE</sequence>
<feature type="region of interest" description="Disordered" evidence="1">
    <location>
        <begin position="1"/>
        <end position="32"/>
    </location>
</feature>
<evidence type="ECO:0000313" key="3">
    <source>
        <dbReference type="EMBL" id="KAG5522217.1"/>
    </source>
</evidence>
<evidence type="ECO:0000313" key="4">
    <source>
        <dbReference type="Proteomes" id="UP000823749"/>
    </source>
</evidence>
<dbReference type="AlphaFoldDB" id="A0AAV6I1E1"/>
<keyword evidence="2" id="KW-1133">Transmembrane helix</keyword>
<proteinExistence type="predicted"/>
<comment type="caution">
    <text evidence="3">The sequence shown here is derived from an EMBL/GenBank/DDBJ whole genome shotgun (WGS) entry which is preliminary data.</text>
</comment>
<evidence type="ECO:0000256" key="1">
    <source>
        <dbReference type="SAM" id="MobiDB-lite"/>
    </source>
</evidence>
<organism evidence="3 4">
    <name type="scientific">Rhododendron griersonianum</name>
    <dbReference type="NCBI Taxonomy" id="479676"/>
    <lineage>
        <taxon>Eukaryota</taxon>
        <taxon>Viridiplantae</taxon>
        <taxon>Streptophyta</taxon>
        <taxon>Embryophyta</taxon>
        <taxon>Tracheophyta</taxon>
        <taxon>Spermatophyta</taxon>
        <taxon>Magnoliopsida</taxon>
        <taxon>eudicotyledons</taxon>
        <taxon>Gunneridae</taxon>
        <taxon>Pentapetalae</taxon>
        <taxon>asterids</taxon>
        <taxon>Ericales</taxon>
        <taxon>Ericaceae</taxon>
        <taxon>Ericoideae</taxon>
        <taxon>Rhodoreae</taxon>
        <taxon>Rhododendron</taxon>
    </lineage>
</organism>
<evidence type="ECO:0000256" key="2">
    <source>
        <dbReference type="SAM" id="Phobius"/>
    </source>
</evidence>
<protein>
    <submittedName>
        <fullName evidence="3">Uncharacterized protein</fullName>
    </submittedName>
</protein>
<name>A0AAV6I1E1_9ERIC</name>
<gene>
    <name evidence="3" type="ORF">RHGRI_034407</name>
</gene>
<dbReference type="Proteomes" id="UP000823749">
    <property type="component" value="Chromosome 12"/>
</dbReference>